<feature type="chain" id="PRO_5035156293" description="DUF5723 domain-containing protein" evidence="1">
    <location>
        <begin position="20"/>
        <end position="435"/>
    </location>
</feature>
<dbReference type="Proteomes" id="UP000642809">
    <property type="component" value="Unassembled WGS sequence"/>
</dbReference>
<dbReference type="RefSeq" id="WP_189578835.1">
    <property type="nucleotide sequence ID" value="NZ_BMYF01000002.1"/>
</dbReference>
<protein>
    <recommendedName>
        <fullName evidence="4">DUF5723 domain-containing protein</fullName>
    </recommendedName>
</protein>
<sequence>MKIIAGLFISLLFFQDLYAQSSMTNRSTFYSTIGTTGANLREFNNLLADKGLSPMRKGYTNYTLGYMARFNDFILGMELIQSSGPRSDFDDYTIGYRTTRAMLNVGFAFTEEGRFQLIHYMAVGAGYLNFQMLRPDEPATFSQFMDNPRQGYILRDGNVQQSSLNMTGFLTEFGFQMAYDLPIPGRSEALELIAKFGYSFSPFEDSWKLNGISFSSIQSGAFLRVGAGISIPDHNYFYKDADIGVHLFGSMNFTSPKALNERLAEKGYNTFSGRPNNWGLKIMGYSKDWLYGMDLYNLGMSGQASEQLEHTLNSVRLYANLGKKFFEFKNLEMGVLGGLGYGNLRYTLYNPNKPDFPALFEEPDFDGRLTGRGLMVKPEVYIGYGLPLALGKFFKVFTAVHAGYEQPLGAYRLGDLGMASYMSNPYVQVSLGIRP</sequence>
<gene>
    <name evidence="2" type="ORF">GCM10008106_04650</name>
</gene>
<evidence type="ECO:0000256" key="1">
    <source>
        <dbReference type="SAM" id="SignalP"/>
    </source>
</evidence>
<evidence type="ECO:0008006" key="4">
    <source>
        <dbReference type="Google" id="ProtNLM"/>
    </source>
</evidence>
<reference evidence="2" key="1">
    <citation type="journal article" date="2014" name="Int. J. Syst. Evol. Microbiol.">
        <title>Complete genome sequence of Corynebacterium casei LMG S-19264T (=DSM 44701T), isolated from a smear-ripened cheese.</title>
        <authorList>
            <consortium name="US DOE Joint Genome Institute (JGI-PGF)"/>
            <person name="Walter F."/>
            <person name="Albersmeier A."/>
            <person name="Kalinowski J."/>
            <person name="Ruckert C."/>
        </authorList>
    </citation>
    <scope>NUCLEOTIDE SEQUENCE</scope>
    <source>
        <strain evidence="2">KCTC 23224</strain>
    </source>
</reference>
<dbReference type="AlphaFoldDB" id="A0A8J3G461"/>
<keyword evidence="3" id="KW-1185">Reference proteome</keyword>
<organism evidence="2 3">
    <name type="scientific">Mongoliitalea lutea</name>
    <dbReference type="NCBI Taxonomy" id="849756"/>
    <lineage>
        <taxon>Bacteria</taxon>
        <taxon>Pseudomonadati</taxon>
        <taxon>Bacteroidota</taxon>
        <taxon>Cytophagia</taxon>
        <taxon>Cytophagales</taxon>
        <taxon>Cyclobacteriaceae</taxon>
        <taxon>Mongoliitalea</taxon>
    </lineage>
</organism>
<evidence type="ECO:0000313" key="3">
    <source>
        <dbReference type="Proteomes" id="UP000642809"/>
    </source>
</evidence>
<keyword evidence="1" id="KW-0732">Signal</keyword>
<proteinExistence type="predicted"/>
<dbReference type="EMBL" id="BMYF01000002">
    <property type="protein sequence ID" value="GHB26994.1"/>
    <property type="molecule type" value="Genomic_DNA"/>
</dbReference>
<accession>A0A8J3G461</accession>
<evidence type="ECO:0000313" key="2">
    <source>
        <dbReference type="EMBL" id="GHB26994.1"/>
    </source>
</evidence>
<name>A0A8J3G461_9BACT</name>
<feature type="signal peptide" evidence="1">
    <location>
        <begin position="1"/>
        <end position="19"/>
    </location>
</feature>
<reference evidence="2" key="2">
    <citation type="submission" date="2020-09" db="EMBL/GenBank/DDBJ databases">
        <authorList>
            <person name="Sun Q."/>
            <person name="Kim S."/>
        </authorList>
    </citation>
    <scope>NUCLEOTIDE SEQUENCE</scope>
    <source>
        <strain evidence="2">KCTC 23224</strain>
    </source>
</reference>
<comment type="caution">
    <text evidence="2">The sequence shown here is derived from an EMBL/GenBank/DDBJ whole genome shotgun (WGS) entry which is preliminary data.</text>
</comment>